<accession>A0AA39Y356</accession>
<proteinExistence type="predicted"/>
<dbReference type="Proteomes" id="UP001174936">
    <property type="component" value="Unassembled WGS sequence"/>
</dbReference>
<name>A0AA39Y356_9PEZI</name>
<protein>
    <submittedName>
        <fullName evidence="2">Uncharacterized protein</fullName>
    </submittedName>
</protein>
<evidence type="ECO:0000313" key="3">
    <source>
        <dbReference type="Proteomes" id="UP001174936"/>
    </source>
</evidence>
<comment type="caution">
    <text evidence="2">The sequence shown here is derived from an EMBL/GenBank/DDBJ whole genome shotgun (WGS) entry which is preliminary data.</text>
</comment>
<gene>
    <name evidence="2" type="ORF">B0T16DRAFT_417885</name>
</gene>
<feature type="compositionally biased region" description="Basic and acidic residues" evidence="1">
    <location>
        <begin position="71"/>
        <end position="93"/>
    </location>
</feature>
<keyword evidence="3" id="KW-1185">Reference proteome</keyword>
<dbReference type="EMBL" id="JAULSV010000005">
    <property type="protein sequence ID" value="KAK0644545.1"/>
    <property type="molecule type" value="Genomic_DNA"/>
</dbReference>
<feature type="region of interest" description="Disordered" evidence="1">
    <location>
        <begin position="1"/>
        <end position="100"/>
    </location>
</feature>
<reference evidence="2" key="1">
    <citation type="submission" date="2023-06" db="EMBL/GenBank/DDBJ databases">
        <title>Genome-scale phylogeny and comparative genomics of the fungal order Sordariales.</title>
        <authorList>
            <consortium name="Lawrence Berkeley National Laboratory"/>
            <person name="Hensen N."/>
            <person name="Bonometti L."/>
            <person name="Westerberg I."/>
            <person name="Brannstrom I.O."/>
            <person name="Guillou S."/>
            <person name="Cros-Aarteil S."/>
            <person name="Calhoun S."/>
            <person name="Haridas S."/>
            <person name="Kuo A."/>
            <person name="Mondo S."/>
            <person name="Pangilinan J."/>
            <person name="Riley R."/>
            <person name="Labutti K."/>
            <person name="Andreopoulos B."/>
            <person name="Lipzen A."/>
            <person name="Chen C."/>
            <person name="Yanf M."/>
            <person name="Daum C."/>
            <person name="Ng V."/>
            <person name="Clum A."/>
            <person name="Steindorff A."/>
            <person name="Ohm R."/>
            <person name="Martin F."/>
            <person name="Silar P."/>
            <person name="Natvig D."/>
            <person name="Lalanne C."/>
            <person name="Gautier V."/>
            <person name="Ament-Velasquez S.L."/>
            <person name="Kruys A."/>
            <person name="Hutchinson M.I."/>
            <person name="Powell A.J."/>
            <person name="Barry K."/>
            <person name="Miller A.N."/>
            <person name="Grigoriev I.V."/>
            <person name="Debuchy R."/>
            <person name="Gladieux P."/>
            <person name="Thoren M.H."/>
            <person name="Johannesson H."/>
        </authorList>
    </citation>
    <scope>NUCLEOTIDE SEQUENCE</scope>
    <source>
        <strain evidence="2">SMH2532-1</strain>
    </source>
</reference>
<evidence type="ECO:0000313" key="2">
    <source>
        <dbReference type="EMBL" id="KAK0644545.1"/>
    </source>
</evidence>
<dbReference type="AlphaFoldDB" id="A0AA39Y356"/>
<feature type="compositionally biased region" description="Basic and acidic residues" evidence="1">
    <location>
        <begin position="56"/>
        <end position="65"/>
    </location>
</feature>
<organism evidence="2 3">
    <name type="scientific">Cercophora newfieldiana</name>
    <dbReference type="NCBI Taxonomy" id="92897"/>
    <lineage>
        <taxon>Eukaryota</taxon>
        <taxon>Fungi</taxon>
        <taxon>Dikarya</taxon>
        <taxon>Ascomycota</taxon>
        <taxon>Pezizomycotina</taxon>
        <taxon>Sordariomycetes</taxon>
        <taxon>Sordariomycetidae</taxon>
        <taxon>Sordariales</taxon>
        <taxon>Lasiosphaeriaceae</taxon>
        <taxon>Cercophora</taxon>
    </lineage>
</organism>
<sequence>MANRRESSSVGEQTKQGQGHDRPQSTLKRPGSGTRAVRGADEKVSKKRKAEESDEKDLKKQKAEEATVADRSFDSIIKDHLAKTPHRMGDAGRGRRRKRQ</sequence>
<feature type="compositionally biased region" description="Polar residues" evidence="1">
    <location>
        <begin position="8"/>
        <end position="17"/>
    </location>
</feature>
<evidence type="ECO:0000256" key="1">
    <source>
        <dbReference type="SAM" id="MobiDB-lite"/>
    </source>
</evidence>